<dbReference type="GeneID" id="20322549"/>
<name>A0A074Z9B4_OPIVI</name>
<keyword evidence="2" id="KW-1185">Reference proteome</keyword>
<dbReference type="KEGG" id="ovi:T265_08370"/>
<sequence length="217" mass="24999">MPPESTWDGILPGCPSRGRVRNTELLVTISPVDVVNSGESSPYTRARTQEFPYRALITDRSLEGTPLIARHCQSFSRSTESKADFRSGKTTDVGRLKQWHYSRICPMEKIWSMYPRPGQISNNVCCKLLYGRTVVRLSSGLTRTQRYLCSNGRVHILKLRQEEDYPRNMPQLLSFSCSNLLAPSYYTTRTRHAGWDTVRSFKPRQKQFELRNFRSLG</sequence>
<dbReference type="EMBL" id="KL596833">
    <property type="protein sequence ID" value="KER23826.1"/>
    <property type="molecule type" value="Genomic_DNA"/>
</dbReference>
<dbReference type="RefSeq" id="XP_009172418.1">
    <property type="nucleotide sequence ID" value="XM_009174154.1"/>
</dbReference>
<dbReference type="AlphaFoldDB" id="A0A074Z9B4"/>
<organism evidence="1 2">
    <name type="scientific">Opisthorchis viverrini</name>
    <name type="common">Southeast Asian liver fluke</name>
    <dbReference type="NCBI Taxonomy" id="6198"/>
    <lineage>
        <taxon>Eukaryota</taxon>
        <taxon>Metazoa</taxon>
        <taxon>Spiralia</taxon>
        <taxon>Lophotrochozoa</taxon>
        <taxon>Platyhelminthes</taxon>
        <taxon>Trematoda</taxon>
        <taxon>Digenea</taxon>
        <taxon>Opisthorchiida</taxon>
        <taxon>Opisthorchiata</taxon>
        <taxon>Opisthorchiidae</taxon>
        <taxon>Opisthorchis</taxon>
    </lineage>
</organism>
<reference evidence="1 2" key="1">
    <citation type="submission" date="2013-11" db="EMBL/GenBank/DDBJ databases">
        <title>Opisthorchis viverrini - life in the bile duct.</title>
        <authorList>
            <person name="Young N.D."/>
            <person name="Nagarajan N."/>
            <person name="Lin S.J."/>
            <person name="Korhonen P.K."/>
            <person name="Jex A.R."/>
            <person name="Hall R.S."/>
            <person name="Safavi-Hemami H."/>
            <person name="Kaewkong W."/>
            <person name="Bertrand D."/>
            <person name="Gao S."/>
            <person name="Seet Q."/>
            <person name="Wongkham S."/>
            <person name="Teh B.T."/>
            <person name="Wongkham C."/>
            <person name="Intapan P.M."/>
            <person name="Maleewong W."/>
            <person name="Yang X."/>
            <person name="Hu M."/>
            <person name="Wang Z."/>
            <person name="Hofmann A."/>
            <person name="Sternberg P.W."/>
            <person name="Tan P."/>
            <person name="Wang J."/>
            <person name="Gasser R.B."/>
        </authorList>
    </citation>
    <scope>NUCLEOTIDE SEQUENCE [LARGE SCALE GENOMIC DNA]</scope>
</reference>
<gene>
    <name evidence="1" type="ORF">T265_08370</name>
</gene>
<dbReference type="CTD" id="20322549"/>
<proteinExistence type="predicted"/>
<protein>
    <submittedName>
        <fullName evidence="1">Uncharacterized protein</fullName>
    </submittedName>
</protein>
<evidence type="ECO:0000313" key="1">
    <source>
        <dbReference type="EMBL" id="KER23826.1"/>
    </source>
</evidence>
<accession>A0A074Z9B4</accession>
<evidence type="ECO:0000313" key="2">
    <source>
        <dbReference type="Proteomes" id="UP000054324"/>
    </source>
</evidence>
<dbReference type="Proteomes" id="UP000054324">
    <property type="component" value="Unassembled WGS sequence"/>
</dbReference>